<reference evidence="8 9" key="1">
    <citation type="journal article" date="2020" name="Nat. Commun.">
        <title>Genome of Tripterygium wilfordii and identification of cytochrome P450 involved in triptolide biosynthesis.</title>
        <authorList>
            <person name="Tu L."/>
            <person name="Su P."/>
            <person name="Zhang Z."/>
            <person name="Gao L."/>
            <person name="Wang J."/>
            <person name="Hu T."/>
            <person name="Zhou J."/>
            <person name="Zhang Y."/>
            <person name="Zhao Y."/>
            <person name="Liu Y."/>
            <person name="Song Y."/>
            <person name="Tong Y."/>
            <person name="Lu Y."/>
            <person name="Yang J."/>
            <person name="Xu C."/>
            <person name="Jia M."/>
            <person name="Peters R.J."/>
            <person name="Huang L."/>
            <person name="Gao W."/>
        </authorList>
    </citation>
    <scope>NUCLEOTIDE SEQUENCE [LARGE SCALE GENOMIC DNA]</scope>
    <source>
        <strain evidence="9">cv. XIE 37</strain>
        <tissue evidence="8">Leaf</tissue>
    </source>
</reference>
<dbReference type="GO" id="GO:0006886">
    <property type="term" value="P:intracellular protein transport"/>
    <property type="evidence" value="ECO:0007669"/>
    <property type="project" value="TreeGrafter"/>
</dbReference>
<evidence type="ECO:0000256" key="7">
    <source>
        <dbReference type="PROSITE-ProRule" id="PRU00221"/>
    </source>
</evidence>
<organism evidence="8 9">
    <name type="scientific">Tripterygium wilfordii</name>
    <name type="common">Thunder God vine</name>
    <dbReference type="NCBI Taxonomy" id="458696"/>
    <lineage>
        <taxon>Eukaryota</taxon>
        <taxon>Viridiplantae</taxon>
        <taxon>Streptophyta</taxon>
        <taxon>Embryophyta</taxon>
        <taxon>Tracheophyta</taxon>
        <taxon>Spermatophyta</taxon>
        <taxon>Magnoliopsida</taxon>
        <taxon>eudicotyledons</taxon>
        <taxon>Gunneridae</taxon>
        <taxon>Pentapetalae</taxon>
        <taxon>rosids</taxon>
        <taxon>fabids</taxon>
        <taxon>Celastrales</taxon>
        <taxon>Celastraceae</taxon>
        <taxon>Tripterygium</taxon>
    </lineage>
</organism>
<comment type="subcellular location">
    <subcellularLocation>
        <location evidence="1">Cytoplasmic vesicle membrane</location>
    </subcellularLocation>
</comment>
<keyword evidence="9" id="KW-1185">Reference proteome</keyword>
<dbReference type="InterPro" id="IPR020472">
    <property type="entry name" value="WD40_PAC1"/>
</dbReference>
<dbReference type="GO" id="GO:0030126">
    <property type="term" value="C:COPI vesicle coat"/>
    <property type="evidence" value="ECO:0007669"/>
    <property type="project" value="TreeGrafter"/>
</dbReference>
<dbReference type="GO" id="GO:0006888">
    <property type="term" value="P:endoplasmic reticulum to Golgi vesicle-mediated transport"/>
    <property type="evidence" value="ECO:0007669"/>
    <property type="project" value="TreeGrafter"/>
</dbReference>
<evidence type="ECO:0000256" key="1">
    <source>
        <dbReference type="ARBA" id="ARBA00004156"/>
    </source>
</evidence>
<comment type="function">
    <text evidence="5">The coatomer is a cytosolic protein complex that binds to dilysine motifs and reversibly associates with Golgi non-clathrin-coated vesicles, which further mediate biosynthetic protein transport from the ER, via the Golgi up to the trans Golgi network. Coatomer complex is required for budding from Golgi membranes, and is essential for the retrograde Golgi-to-ER transport of dilysine-tagged proteins.</text>
</comment>
<feature type="repeat" description="WD" evidence="7">
    <location>
        <begin position="55"/>
        <end position="87"/>
    </location>
</feature>
<dbReference type="Proteomes" id="UP000593562">
    <property type="component" value="Unassembled WGS sequence"/>
</dbReference>
<dbReference type="PANTHER" id="PTHR19876:SF75">
    <property type="entry name" value="COATOMER SUBUNIT BETA'-3"/>
    <property type="match status" value="1"/>
</dbReference>
<dbReference type="Gene3D" id="2.130.10.10">
    <property type="entry name" value="YVTN repeat-like/Quinoprotein amine dehydrogenase"/>
    <property type="match status" value="1"/>
</dbReference>
<feature type="repeat" description="WD" evidence="7">
    <location>
        <begin position="141"/>
        <end position="184"/>
    </location>
</feature>
<evidence type="ECO:0000256" key="6">
    <source>
        <dbReference type="ARBA" id="ARBA00032920"/>
    </source>
</evidence>
<evidence type="ECO:0000313" key="9">
    <source>
        <dbReference type="Proteomes" id="UP000593562"/>
    </source>
</evidence>
<evidence type="ECO:0000256" key="2">
    <source>
        <dbReference type="ARBA" id="ARBA00022574"/>
    </source>
</evidence>
<evidence type="ECO:0000256" key="4">
    <source>
        <dbReference type="ARBA" id="ARBA00023329"/>
    </source>
</evidence>
<dbReference type="PROSITE" id="PS50294">
    <property type="entry name" value="WD_REPEATS_REGION"/>
    <property type="match status" value="4"/>
</dbReference>
<dbReference type="GO" id="GO:0006890">
    <property type="term" value="P:retrograde vesicle-mediated transport, Golgi to endoplasmic reticulum"/>
    <property type="evidence" value="ECO:0007669"/>
    <property type="project" value="TreeGrafter"/>
</dbReference>
<gene>
    <name evidence="8" type="ORF">HS088_TW01G00385</name>
</gene>
<proteinExistence type="predicted"/>
<dbReference type="CDD" id="cd00200">
    <property type="entry name" value="WD40"/>
    <property type="match status" value="1"/>
</dbReference>
<dbReference type="EMBL" id="JAAARO010000001">
    <property type="protein sequence ID" value="KAF5752475.1"/>
    <property type="molecule type" value="Genomic_DNA"/>
</dbReference>
<dbReference type="PANTHER" id="PTHR19876">
    <property type="entry name" value="COATOMER"/>
    <property type="match status" value="1"/>
</dbReference>
<dbReference type="PROSITE" id="PS50082">
    <property type="entry name" value="WD_REPEATS_2"/>
    <property type="match status" value="4"/>
</dbReference>
<dbReference type="PROSITE" id="PS00678">
    <property type="entry name" value="WD_REPEATS_1"/>
    <property type="match status" value="1"/>
</dbReference>
<protein>
    <recommendedName>
        <fullName evidence="6">Beta'-coat protein</fullName>
    </recommendedName>
</protein>
<dbReference type="InterPro" id="IPR036322">
    <property type="entry name" value="WD40_repeat_dom_sf"/>
</dbReference>
<evidence type="ECO:0000256" key="3">
    <source>
        <dbReference type="ARBA" id="ARBA00022737"/>
    </source>
</evidence>
<keyword evidence="3" id="KW-0677">Repeat</keyword>
<dbReference type="InterPro" id="IPR001680">
    <property type="entry name" value="WD40_rpt"/>
</dbReference>
<keyword evidence="4" id="KW-0968">Cytoplasmic vesicle</keyword>
<dbReference type="SUPFAM" id="SSF50978">
    <property type="entry name" value="WD40 repeat-like"/>
    <property type="match status" value="1"/>
</dbReference>
<accession>A0A7J7E1J3</accession>
<dbReference type="Pfam" id="PF00400">
    <property type="entry name" value="WD40"/>
    <property type="match status" value="5"/>
</dbReference>
<dbReference type="InterPro" id="IPR015943">
    <property type="entry name" value="WD40/YVTN_repeat-like_dom_sf"/>
</dbReference>
<dbReference type="AlphaFoldDB" id="A0A7J7E1J3"/>
<feature type="repeat" description="WD" evidence="7">
    <location>
        <begin position="185"/>
        <end position="220"/>
    </location>
</feature>
<dbReference type="InterPro" id="IPR050844">
    <property type="entry name" value="Coatomer_complex_subunit"/>
</dbReference>
<dbReference type="GO" id="GO:0006891">
    <property type="term" value="P:intra-Golgi vesicle-mediated transport"/>
    <property type="evidence" value="ECO:0007669"/>
    <property type="project" value="TreeGrafter"/>
</dbReference>
<sequence>MDPNKPIFRNCLHLELPVTVRSAKFVARKNWVVAASDDKFIRVYNYDTMERVAEFEAHTDFIRFVVVHPTLPYLLSSSDDKLIKVWDWEKGWICTKVFEEHQHYVMQVAFNPVEVNTFASASLDGTIKVWNLESPAPIFTLEGHSKGVNSVDYFINGDKLYLLSGSDDYTVKVWDYETRSCVQTVEGHEHNVTAVCVLPEFPIIITCSEDQTIRMWNANNYGLESKLNYGLERVWAVGCIRGSNQAVFGCDKGTIMVKVSSNSGLDAGDLQIKEEE</sequence>
<dbReference type="InParanoid" id="A0A7J7E1J3"/>
<evidence type="ECO:0000313" key="8">
    <source>
        <dbReference type="EMBL" id="KAF5752475.1"/>
    </source>
</evidence>
<name>A0A7J7E1J3_TRIWF</name>
<comment type="caution">
    <text evidence="8">The sequence shown here is derived from an EMBL/GenBank/DDBJ whole genome shotgun (WGS) entry which is preliminary data.</text>
</comment>
<dbReference type="SMART" id="SM00320">
    <property type="entry name" value="WD40"/>
    <property type="match status" value="5"/>
</dbReference>
<dbReference type="InterPro" id="IPR019775">
    <property type="entry name" value="WD40_repeat_CS"/>
</dbReference>
<evidence type="ECO:0000256" key="5">
    <source>
        <dbReference type="ARBA" id="ARBA00025536"/>
    </source>
</evidence>
<dbReference type="FunFam" id="2.130.10.10:FF:000016">
    <property type="entry name" value="Coatomer alpha subunit, putative"/>
    <property type="match status" value="1"/>
</dbReference>
<keyword evidence="2 7" id="KW-0853">WD repeat</keyword>
<dbReference type="PRINTS" id="PR00320">
    <property type="entry name" value="GPROTEINBRPT"/>
</dbReference>
<feature type="repeat" description="WD" evidence="7">
    <location>
        <begin position="98"/>
        <end position="140"/>
    </location>
</feature>